<evidence type="ECO:0000256" key="2">
    <source>
        <dbReference type="ARBA" id="ARBA00006257"/>
    </source>
</evidence>
<dbReference type="InterPro" id="IPR005838">
    <property type="entry name" value="T3SS_IM_P"/>
</dbReference>
<keyword evidence="3 7" id="KW-1003">Cell membrane</keyword>
<reference evidence="8 9" key="1">
    <citation type="submission" date="2015-12" db="EMBL/GenBank/DDBJ databases">
        <title>Diversity of Burkholderia near neighbor genomes.</title>
        <authorList>
            <person name="Sahl J."/>
            <person name="Wagner D."/>
            <person name="Keim P."/>
        </authorList>
    </citation>
    <scope>NUCLEOTIDE SEQUENCE [LARGE SCALE GENOMIC DNA]</scope>
    <source>
        <strain evidence="8 9">BDU8</strain>
    </source>
</reference>
<dbReference type="InterPro" id="IPR005773">
    <property type="entry name" value="T3SS_YscR-like"/>
</dbReference>
<evidence type="ECO:0000313" key="9">
    <source>
        <dbReference type="Proteomes" id="UP000067711"/>
    </source>
</evidence>
<keyword evidence="4 7" id="KW-0812">Transmembrane</keyword>
<dbReference type="Pfam" id="PF00813">
    <property type="entry name" value="FliP"/>
    <property type="match status" value="1"/>
</dbReference>
<organism evidence="8 9">
    <name type="scientific">Burkholderia mayonis</name>
    <dbReference type="NCBI Taxonomy" id="1385591"/>
    <lineage>
        <taxon>Bacteria</taxon>
        <taxon>Pseudomonadati</taxon>
        <taxon>Pseudomonadota</taxon>
        <taxon>Betaproteobacteria</taxon>
        <taxon>Burkholderiales</taxon>
        <taxon>Burkholderiaceae</taxon>
        <taxon>Burkholderia</taxon>
        <taxon>pseudomallei group</taxon>
    </lineage>
</organism>
<evidence type="ECO:0000256" key="1">
    <source>
        <dbReference type="ARBA" id="ARBA00004651"/>
    </source>
</evidence>
<comment type="subcellular location">
    <subcellularLocation>
        <location evidence="1">Cell membrane</location>
        <topology evidence="1">Multi-pass membrane protein</topology>
    </subcellularLocation>
</comment>
<evidence type="ECO:0000256" key="5">
    <source>
        <dbReference type="ARBA" id="ARBA00022989"/>
    </source>
</evidence>
<dbReference type="PANTHER" id="PTHR30587">
    <property type="entry name" value="FLAGELLAR BIOSYNTHETIC PROTEIN FLIP"/>
    <property type="match status" value="1"/>
</dbReference>
<dbReference type="RefSeq" id="WP_066488325.1">
    <property type="nucleotide sequence ID" value="NZ_CP013389.1"/>
</dbReference>
<dbReference type="PROSITE" id="PS01061">
    <property type="entry name" value="FLIP_2"/>
    <property type="match status" value="1"/>
</dbReference>
<keyword evidence="6 7" id="KW-0472">Membrane</keyword>
<evidence type="ECO:0000256" key="6">
    <source>
        <dbReference type="ARBA" id="ARBA00023136"/>
    </source>
</evidence>
<dbReference type="PROSITE" id="PS01060">
    <property type="entry name" value="FLIP_1"/>
    <property type="match status" value="1"/>
</dbReference>
<comment type="similarity">
    <text evidence="2 7">Belongs to the FliP/MopC/SpaP family.</text>
</comment>
<evidence type="ECO:0000256" key="4">
    <source>
        <dbReference type="ARBA" id="ARBA00022692"/>
    </source>
</evidence>
<dbReference type="AlphaFoldDB" id="A0A1B4G228"/>
<accession>A0A1B4G228</accession>
<evidence type="ECO:0000313" key="8">
    <source>
        <dbReference type="EMBL" id="AOJ09976.1"/>
    </source>
</evidence>
<feature type="transmembrane region" description="Helical" evidence="7">
    <location>
        <begin position="168"/>
        <end position="192"/>
    </location>
</feature>
<evidence type="ECO:0000256" key="3">
    <source>
        <dbReference type="ARBA" id="ARBA00022475"/>
    </source>
</evidence>
<name>A0A1B4G228_9BURK</name>
<proteinExistence type="inferred from homology"/>
<comment type="caution">
    <text evidence="7">Lacks conserved residue(s) required for the propagation of feature annotation.</text>
</comment>
<feature type="transmembrane region" description="Helical" evidence="7">
    <location>
        <begin position="47"/>
        <end position="69"/>
    </location>
</feature>
<dbReference type="NCBIfam" id="NF009437">
    <property type="entry name" value="PRK12796.1"/>
    <property type="match status" value="1"/>
</dbReference>
<feature type="transmembrane region" description="Helical" evidence="7">
    <location>
        <begin position="198"/>
        <end position="221"/>
    </location>
</feature>
<evidence type="ECO:0000256" key="7">
    <source>
        <dbReference type="RuleBase" id="RU362070"/>
    </source>
</evidence>
<dbReference type="GO" id="GO:0009306">
    <property type="term" value="P:protein secretion"/>
    <property type="evidence" value="ECO:0007669"/>
    <property type="project" value="UniProtKB-UniRule"/>
</dbReference>
<gene>
    <name evidence="8" type="ORF">WS71_22190</name>
</gene>
<dbReference type="NCBIfam" id="NF009438">
    <property type="entry name" value="PRK12797.1"/>
    <property type="match status" value="1"/>
</dbReference>
<dbReference type="PRINTS" id="PR01302">
    <property type="entry name" value="TYPE3IMPPROT"/>
</dbReference>
<dbReference type="Proteomes" id="UP000067711">
    <property type="component" value="Chromosome 1"/>
</dbReference>
<dbReference type="EMBL" id="CP013389">
    <property type="protein sequence ID" value="AOJ09976.1"/>
    <property type="molecule type" value="Genomic_DNA"/>
</dbReference>
<protein>
    <submittedName>
        <fullName evidence="8">Type III secretion system protein</fullName>
    </submittedName>
</protein>
<keyword evidence="5 7" id="KW-1133">Transmembrane helix</keyword>
<dbReference type="GO" id="GO:0005886">
    <property type="term" value="C:plasma membrane"/>
    <property type="evidence" value="ECO:0007669"/>
    <property type="project" value="UniProtKB-SubCell"/>
</dbReference>
<dbReference type="PANTHER" id="PTHR30587:SF2">
    <property type="entry name" value="SURFACE PRESENTATION OF ANTIGENS PROTEIN SPAP"/>
    <property type="match status" value="1"/>
</dbReference>
<dbReference type="NCBIfam" id="TIGR01102">
    <property type="entry name" value="yscR"/>
    <property type="match status" value="1"/>
</dbReference>
<sequence length="229" mass="25036">MANNEIALIVLLTAATLVPFVVAAGSCFIKFSIVLVLVRNALGIQQVPSNLALNSIALIMSLFVMMPVAQSAYRYLQHHPLDVMNGASVNDFIDGGLGDYKRYLTRYSDPELVRFFERAQAARLKGDDADAADADVAGDEPDGLDNSLFTLLPAYALTEIKSAFKIGFYLYLPFLVVDMVVSSVLLALGMMMMSPVTISVPIKLILFVAMDGWTLISKGLIEQYLNLMK</sequence>